<accession>A0A444Z5S3</accession>
<evidence type="ECO:0000256" key="10">
    <source>
        <dbReference type="ARBA" id="ARBA00022989"/>
    </source>
</evidence>
<dbReference type="InterPro" id="IPR051824">
    <property type="entry name" value="LRR_Rcpt-Like_S/T_Kinase"/>
</dbReference>
<dbReference type="InterPro" id="IPR000719">
    <property type="entry name" value="Prot_kinase_dom"/>
</dbReference>
<keyword evidence="12" id="KW-0675">Receptor</keyword>
<dbReference type="EC" id="2.7.11.1" evidence="2"/>
<dbReference type="GO" id="GO:0004674">
    <property type="term" value="F:protein serine/threonine kinase activity"/>
    <property type="evidence" value="ECO:0007669"/>
    <property type="project" value="UniProtKB-KW"/>
</dbReference>
<dbReference type="Proteomes" id="UP000289738">
    <property type="component" value="Chromosome B05"/>
</dbReference>
<dbReference type="SMR" id="A0A444Z5S3"/>
<keyword evidence="6 16" id="KW-0812">Transmembrane</keyword>
<dbReference type="InterPro" id="IPR032675">
    <property type="entry name" value="LRR_dom_sf"/>
</dbReference>
<dbReference type="InterPro" id="IPR001245">
    <property type="entry name" value="Ser-Thr/Tyr_kinase_cat_dom"/>
</dbReference>
<evidence type="ECO:0000313" key="19">
    <source>
        <dbReference type="Proteomes" id="UP000289738"/>
    </source>
</evidence>
<name>A0A444Z5S3_ARAHY</name>
<evidence type="ECO:0000256" key="13">
    <source>
        <dbReference type="ARBA" id="ARBA00023180"/>
    </source>
</evidence>
<dbReference type="PROSITE" id="PS50011">
    <property type="entry name" value="PROTEIN_KINASE_DOM"/>
    <property type="match status" value="1"/>
</dbReference>
<evidence type="ECO:0000313" key="18">
    <source>
        <dbReference type="EMBL" id="RYR09510.1"/>
    </source>
</evidence>
<dbReference type="EMBL" id="SDMP01000015">
    <property type="protein sequence ID" value="RYR09510.1"/>
    <property type="molecule type" value="Genomic_DNA"/>
</dbReference>
<dbReference type="GO" id="GO:0005524">
    <property type="term" value="F:ATP binding"/>
    <property type="evidence" value="ECO:0007669"/>
    <property type="project" value="InterPro"/>
</dbReference>
<keyword evidence="5" id="KW-0808">Transferase</keyword>
<keyword evidence="8" id="KW-0677">Repeat</keyword>
<evidence type="ECO:0000256" key="14">
    <source>
        <dbReference type="ARBA" id="ARBA00047899"/>
    </source>
</evidence>
<evidence type="ECO:0000256" key="2">
    <source>
        <dbReference type="ARBA" id="ARBA00012513"/>
    </source>
</evidence>
<keyword evidence="3" id="KW-0723">Serine/threonine-protein kinase</keyword>
<dbReference type="Pfam" id="PF07714">
    <property type="entry name" value="PK_Tyr_Ser-Thr"/>
    <property type="match status" value="1"/>
</dbReference>
<dbReference type="PANTHER" id="PTHR48006">
    <property type="entry name" value="LEUCINE-RICH REPEAT-CONTAINING PROTEIN DDB_G0281931-RELATED"/>
    <property type="match status" value="1"/>
</dbReference>
<dbReference type="EMBL" id="SDMP01000015">
    <property type="protein sequence ID" value="RYR09511.1"/>
    <property type="molecule type" value="Genomic_DNA"/>
</dbReference>
<dbReference type="InterPro" id="IPR001611">
    <property type="entry name" value="Leu-rich_rpt"/>
</dbReference>
<organism evidence="18 19">
    <name type="scientific">Arachis hypogaea</name>
    <name type="common">Peanut</name>
    <dbReference type="NCBI Taxonomy" id="3818"/>
    <lineage>
        <taxon>Eukaryota</taxon>
        <taxon>Viridiplantae</taxon>
        <taxon>Streptophyta</taxon>
        <taxon>Embryophyta</taxon>
        <taxon>Tracheophyta</taxon>
        <taxon>Spermatophyta</taxon>
        <taxon>Magnoliopsida</taxon>
        <taxon>eudicotyledons</taxon>
        <taxon>Gunneridae</taxon>
        <taxon>Pentapetalae</taxon>
        <taxon>rosids</taxon>
        <taxon>fabids</taxon>
        <taxon>Fabales</taxon>
        <taxon>Fabaceae</taxon>
        <taxon>Papilionoideae</taxon>
        <taxon>50 kb inversion clade</taxon>
        <taxon>dalbergioids sensu lato</taxon>
        <taxon>Dalbergieae</taxon>
        <taxon>Pterocarpus clade</taxon>
        <taxon>Arachis</taxon>
    </lineage>
</organism>
<dbReference type="InterPro" id="IPR011009">
    <property type="entry name" value="Kinase-like_dom_sf"/>
</dbReference>
<evidence type="ECO:0000256" key="5">
    <source>
        <dbReference type="ARBA" id="ARBA00022679"/>
    </source>
</evidence>
<keyword evidence="19" id="KW-1185">Reference proteome</keyword>
<evidence type="ECO:0000256" key="6">
    <source>
        <dbReference type="ARBA" id="ARBA00022692"/>
    </source>
</evidence>
<keyword evidence="4" id="KW-0433">Leucine-rich repeat</keyword>
<dbReference type="AlphaFoldDB" id="A0A444Z5S3"/>
<comment type="caution">
    <text evidence="18">The sequence shown here is derived from an EMBL/GenBank/DDBJ whole genome shotgun (WGS) entry which is preliminary data.</text>
</comment>
<feature type="domain" description="Protein kinase" evidence="17">
    <location>
        <begin position="453"/>
        <end position="729"/>
    </location>
</feature>
<evidence type="ECO:0000256" key="3">
    <source>
        <dbReference type="ARBA" id="ARBA00022527"/>
    </source>
</evidence>
<dbReference type="Gene3D" id="3.80.10.10">
    <property type="entry name" value="Ribonuclease Inhibitor"/>
    <property type="match status" value="2"/>
</dbReference>
<keyword evidence="11 16" id="KW-0472">Membrane</keyword>
<dbReference type="STRING" id="3818.A0A444Z5S3"/>
<reference evidence="18 19" key="1">
    <citation type="submission" date="2019-01" db="EMBL/GenBank/DDBJ databases">
        <title>Sequencing of cultivated peanut Arachis hypogaea provides insights into genome evolution and oil improvement.</title>
        <authorList>
            <person name="Chen X."/>
        </authorList>
    </citation>
    <scope>NUCLEOTIDE SEQUENCE [LARGE SCALE GENOMIC DNA]</scope>
    <source>
        <strain evidence="19">cv. Fuhuasheng</strain>
        <strain evidence="18">GDAAS-fuhuasheng2018</strain>
        <tissue evidence="18">Leaves</tissue>
    </source>
</reference>
<evidence type="ECO:0000259" key="17">
    <source>
        <dbReference type="PROSITE" id="PS50011"/>
    </source>
</evidence>
<dbReference type="Gene3D" id="3.30.200.20">
    <property type="entry name" value="Phosphorylase Kinase, domain 1"/>
    <property type="match status" value="1"/>
</dbReference>
<evidence type="ECO:0000256" key="9">
    <source>
        <dbReference type="ARBA" id="ARBA00022777"/>
    </source>
</evidence>
<comment type="catalytic activity">
    <reaction evidence="15">
        <text>L-seryl-[protein] + ATP = O-phospho-L-seryl-[protein] + ADP + H(+)</text>
        <dbReference type="Rhea" id="RHEA:17989"/>
        <dbReference type="Rhea" id="RHEA-COMP:9863"/>
        <dbReference type="Rhea" id="RHEA-COMP:11604"/>
        <dbReference type="ChEBI" id="CHEBI:15378"/>
        <dbReference type="ChEBI" id="CHEBI:29999"/>
        <dbReference type="ChEBI" id="CHEBI:30616"/>
        <dbReference type="ChEBI" id="CHEBI:83421"/>
        <dbReference type="ChEBI" id="CHEBI:456216"/>
        <dbReference type="EC" id="2.7.11.1"/>
    </reaction>
</comment>
<evidence type="ECO:0000256" key="15">
    <source>
        <dbReference type="ARBA" id="ARBA00048679"/>
    </source>
</evidence>
<dbReference type="Gene3D" id="1.10.510.10">
    <property type="entry name" value="Transferase(Phosphotransferase) domain 1"/>
    <property type="match status" value="1"/>
</dbReference>
<dbReference type="SUPFAM" id="SSF52058">
    <property type="entry name" value="L domain-like"/>
    <property type="match status" value="1"/>
</dbReference>
<sequence length="746" mass="82637">MMKKKFWVSFYFLFPATISIILVLLTPIPSAQLTPTESGILLQVQKLLEYPEALQPWNNFTTNFCFLLPSSTLKILCSNGHVTELTIIGNRGSSLSHHHQDQEAPTLSERFSIHELLVLLSRLSNLKALSLVSLGLWGHLPSEINRFGSIESMNLSSNFIYGKIPSSISSMRTLKSLVLAHNLLNGTIPDLTMLSSLQELDLGFNGFGPEFPSLSKNIVKIILRNNSFTSQIPSELIKFQRLQQFDISNNGIFGTIPLFLFSLPSLQYLNLASNQLSGSLSLNTTCGSVLTFVDVSYNLLTGNLPSCFASKSSNRTIMYSRNCVSAMRLSDQYPASYCEGVMDALTAKSPVRGRKEESEIHLGLVLGVLGVATGVAGLVALLILFISKKYKAKSAKKDIIDNKSAADKFHINLYPGPKIVARCATERMSLAALGLPPYCNFTSDEIGDATNNFRQSNLIGEGSQGQLYKGKLMDGSMVLVNRLRVKQKSLNSNSMQNLKKVLPNLRHRNLVSVLGHCFITCQDHPQTRSTIFIVFEHIPNLSSLRDHLTDRIRRETLKWPQRMAISIGIARGIQFLHTGITPGIYGNNLRIENILLDNSLNPKVSGYSIPLPSKKGVDRRQNQQCVPSVSGRCSNEEKEDIYQLGVILIQIITGKLITSSGELEELKDELERGLSEAASSTPRLIVDPSLRGNYVYESVRTALQITINCLSKVTINRPSIEDVLWNLQYSMQVQEARSSSGNSPRL</sequence>
<dbReference type="OrthoDB" id="676979at2759"/>
<evidence type="ECO:0000256" key="16">
    <source>
        <dbReference type="SAM" id="Phobius"/>
    </source>
</evidence>
<evidence type="ECO:0000256" key="4">
    <source>
        <dbReference type="ARBA" id="ARBA00022614"/>
    </source>
</evidence>
<comment type="subcellular location">
    <subcellularLocation>
        <location evidence="1">Membrane</location>
        <topology evidence="1">Single-pass type I membrane protein</topology>
    </subcellularLocation>
</comment>
<evidence type="ECO:0000256" key="12">
    <source>
        <dbReference type="ARBA" id="ARBA00023170"/>
    </source>
</evidence>
<evidence type="ECO:0000256" key="1">
    <source>
        <dbReference type="ARBA" id="ARBA00004479"/>
    </source>
</evidence>
<feature type="transmembrane region" description="Helical" evidence="16">
    <location>
        <begin position="360"/>
        <end position="386"/>
    </location>
</feature>
<gene>
    <name evidence="18" type="ORF">Ahy_B05g077861</name>
</gene>
<dbReference type="Gramene" id="arahy.Tifrunner.gnm2.ann2.Ah15g225100.1">
    <property type="protein sequence ID" value="arahy.Tifrunner.gnm2.ann2.Ah15g225100.1-CDS"/>
    <property type="gene ID" value="arahy.Tifrunner.gnm2.ann2.Ah15g225100"/>
</dbReference>
<dbReference type="PANTHER" id="PTHR48006:SF73">
    <property type="entry name" value="PROTEIN KINASE DOMAIN-CONTAINING PROTEIN"/>
    <property type="match status" value="1"/>
</dbReference>
<dbReference type="Pfam" id="PF00560">
    <property type="entry name" value="LRR_1"/>
    <property type="match status" value="2"/>
</dbReference>
<dbReference type="FunFam" id="1.10.510.10:FF:000431">
    <property type="entry name" value="Putative inactive leucine-rich repeat receptor-like protein kinase"/>
    <property type="match status" value="1"/>
</dbReference>
<protein>
    <recommendedName>
        <fullName evidence="2">non-specific serine/threonine protein kinase</fullName>
        <ecNumber evidence="2">2.7.11.1</ecNumber>
    </recommendedName>
</protein>
<dbReference type="GO" id="GO:0016020">
    <property type="term" value="C:membrane"/>
    <property type="evidence" value="ECO:0007669"/>
    <property type="project" value="UniProtKB-SubCell"/>
</dbReference>
<evidence type="ECO:0000256" key="7">
    <source>
        <dbReference type="ARBA" id="ARBA00022729"/>
    </source>
</evidence>
<keyword evidence="7" id="KW-0732">Signal</keyword>
<proteinExistence type="predicted"/>
<comment type="catalytic activity">
    <reaction evidence="14">
        <text>L-threonyl-[protein] + ATP = O-phospho-L-threonyl-[protein] + ADP + H(+)</text>
        <dbReference type="Rhea" id="RHEA:46608"/>
        <dbReference type="Rhea" id="RHEA-COMP:11060"/>
        <dbReference type="Rhea" id="RHEA-COMP:11605"/>
        <dbReference type="ChEBI" id="CHEBI:15378"/>
        <dbReference type="ChEBI" id="CHEBI:30013"/>
        <dbReference type="ChEBI" id="CHEBI:30616"/>
        <dbReference type="ChEBI" id="CHEBI:61977"/>
        <dbReference type="ChEBI" id="CHEBI:456216"/>
        <dbReference type="EC" id="2.7.11.1"/>
    </reaction>
</comment>
<keyword evidence="9" id="KW-0418">Kinase</keyword>
<evidence type="ECO:0000256" key="11">
    <source>
        <dbReference type="ARBA" id="ARBA00023136"/>
    </source>
</evidence>
<keyword evidence="10 16" id="KW-1133">Transmembrane helix</keyword>
<evidence type="ECO:0000256" key="8">
    <source>
        <dbReference type="ARBA" id="ARBA00022737"/>
    </source>
</evidence>
<keyword evidence="13" id="KW-0325">Glycoprotein</keyword>
<dbReference type="FunFam" id="3.80.10.10:FF:000673">
    <property type="entry name" value="Probable LRR receptor-like serine/threonine-protein kinase At2g02780"/>
    <property type="match status" value="1"/>
</dbReference>
<dbReference type="SUPFAM" id="SSF56112">
    <property type="entry name" value="Protein kinase-like (PK-like)"/>
    <property type="match status" value="1"/>
</dbReference>